<dbReference type="InterPro" id="IPR000626">
    <property type="entry name" value="Ubiquitin-like_dom"/>
</dbReference>
<dbReference type="Proteomes" id="UP000794436">
    <property type="component" value="Unassembled WGS sequence"/>
</dbReference>
<dbReference type="PANTHER" id="PTHR46586">
    <property type="entry name" value="ANKYRIN REPEAT-CONTAINING PROTEIN"/>
    <property type="match status" value="1"/>
</dbReference>
<dbReference type="SUPFAM" id="SSF54236">
    <property type="entry name" value="Ubiquitin-like"/>
    <property type="match status" value="1"/>
</dbReference>
<keyword evidence="3" id="KW-1185">Reference proteome</keyword>
<dbReference type="SUPFAM" id="SSF48403">
    <property type="entry name" value="Ankyrin repeat"/>
    <property type="match status" value="1"/>
</dbReference>
<comment type="caution">
    <text evidence="2">The sequence shown here is derived from an EMBL/GenBank/DDBJ whole genome shotgun (WGS) entry which is preliminary data.</text>
</comment>
<sequence length="668" mass="75649">MQLFVRSPSGRTIVVAVDVHATIEQLTMLCEEKENHLHPFGNGIMDSRYLWYGGVPLRPQRTLADYGIQNHTTLESCVLRWLLERGVRPRLYDSIWPIALRQFNGDFTILNILKTYLFNQMDDLGSSMYRKDIESVIADMKVLEWLSTNCSGFLLPPDSVIKAIGLGYLEQARFILEHDIARFDPRTYQIVWKQSLFDVLLYLSETRKEPWTQEFPALVAGAGQLDLLKLLHETRGLKGLDADAMDKAAANGHIGVVQFLHEHTDAKCSSKAMDIAAAGGHLEVVEFLHENRIEGCTPRAMDEAARHGRYQVLLFLHNQRSEGCTTSAVDAAAECGHLDIVEFPHENRTEGCTTDAMDQAAANGHLAVVQFSHEHRSEGCTTRAMGDAALLGHLDVVQYLYENRYEGCEEDDLVHLLMVGAVDVWLTMREKFPENDGVEGAMLYYAGDQMNLATIRFICVSMGRYDFLPHAFEYLTHEHVGWVHTLAPLIRTCDRKLDMVESAIRVTETDSETKYPHIEYLVALCGDASREHAVSYAEQEARMIWRGIWNDVAQIQMCHRYFDCQIFPTGSFLSFTTKCRLQNSRASYRVVFLGVCELLGLAVIDPELHFDGALMAVICMDRIDMLQWLLEKVKLPIEPTLLDLAILSQKLDIATYLLERHPEACTGI</sequence>
<dbReference type="InterPro" id="IPR002110">
    <property type="entry name" value="Ankyrin_rpt"/>
</dbReference>
<gene>
    <name evidence="2" type="ORF">Poli38472_001453</name>
</gene>
<name>A0A8K1CUV4_PYTOL</name>
<evidence type="ECO:0000259" key="1">
    <source>
        <dbReference type="PROSITE" id="PS50053"/>
    </source>
</evidence>
<evidence type="ECO:0000313" key="2">
    <source>
        <dbReference type="EMBL" id="TMW69297.1"/>
    </source>
</evidence>
<dbReference type="PANTHER" id="PTHR46586:SF3">
    <property type="entry name" value="ANKYRIN REPEAT-CONTAINING PROTEIN"/>
    <property type="match status" value="1"/>
</dbReference>
<evidence type="ECO:0000313" key="3">
    <source>
        <dbReference type="Proteomes" id="UP000794436"/>
    </source>
</evidence>
<dbReference type="InterPro" id="IPR029071">
    <property type="entry name" value="Ubiquitin-like_domsf"/>
</dbReference>
<dbReference type="EMBL" id="SPLM01000001">
    <property type="protein sequence ID" value="TMW69297.1"/>
    <property type="molecule type" value="Genomic_DNA"/>
</dbReference>
<feature type="domain" description="Ubiquitin-like" evidence="1">
    <location>
        <begin position="1"/>
        <end position="75"/>
    </location>
</feature>
<reference evidence="2" key="1">
    <citation type="submission" date="2019-03" db="EMBL/GenBank/DDBJ databases">
        <title>Long read genome sequence of the mycoparasitic Pythium oligandrum ATCC 38472 isolated from sugarbeet rhizosphere.</title>
        <authorList>
            <person name="Gaulin E."/>
        </authorList>
    </citation>
    <scope>NUCLEOTIDE SEQUENCE</scope>
    <source>
        <strain evidence="2">ATCC 38472_TT</strain>
    </source>
</reference>
<dbReference type="PROSITE" id="PS50053">
    <property type="entry name" value="UBIQUITIN_2"/>
    <property type="match status" value="1"/>
</dbReference>
<dbReference type="InterPro" id="IPR036770">
    <property type="entry name" value="Ankyrin_rpt-contain_sf"/>
</dbReference>
<dbReference type="Pfam" id="PF00240">
    <property type="entry name" value="ubiquitin"/>
    <property type="match status" value="1"/>
</dbReference>
<protein>
    <recommendedName>
        <fullName evidence="1">Ubiquitin-like domain-containing protein</fullName>
    </recommendedName>
</protein>
<dbReference type="OrthoDB" id="549039at2759"/>
<organism evidence="2 3">
    <name type="scientific">Pythium oligandrum</name>
    <name type="common">Mycoparasitic fungus</name>
    <dbReference type="NCBI Taxonomy" id="41045"/>
    <lineage>
        <taxon>Eukaryota</taxon>
        <taxon>Sar</taxon>
        <taxon>Stramenopiles</taxon>
        <taxon>Oomycota</taxon>
        <taxon>Peronosporomycetes</taxon>
        <taxon>Pythiales</taxon>
        <taxon>Pythiaceae</taxon>
        <taxon>Pythium</taxon>
    </lineage>
</organism>
<dbReference type="Gene3D" id="1.25.40.20">
    <property type="entry name" value="Ankyrin repeat-containing domain"/>
    <property type="match status" value="1"/>
</dbReference>
<dbReference type="Gene3D" id="3.10.20.90">
    <property type="entry name" value="Phosphatidylinositol 3-kinase Catalytic Subunit, Chain A, domain 1"/>
    <property type="match status" value="1"/>
</dbReference>
<accession>A0A8K1CUV4</accession>
<proteinExistence type="predicted"/>
<dbReference type="InterPro" id="IPR052050">
    <property type="entry name" value="SecEffector_AnkRepeat"/>
</dbReference>
<dbReference type="AlphaFoldDB" id="A0A8K1CUV4"/>
<dbReference type="Pfam" id="PF13637">
    <property type="entry name" value="Ank_4"/>
    <property type="match status" value="1"/>
</dbReference>